<accession>A0A0S4L952</accession>
<keyword evidence="3" id="KW-1185">Reference proteome</keyword>
<evidence type="ECO:0000256" key="1">
    <source>
        <dbReference type="SAM" id="Phobius"/>
    </source>
</evidence>
<evidence type="ECO:0000313" key="3">
    <source>
        <dbReference type="Proteomes" id="UP000199032"/>
    </source>
</evidence>
<evidence type="ECO:0000313" key="2">
    <source>
        <dbReference type="EMBL" id="CUS34021.1"/>
    </source>
</evidence>
<gene>
    <name evidence="2" type="ORF">COMA1_11475</name>
</gene>
<dbReference type="Proteomes" id="UP000199032">
    <property type="component" value="Unassembled WGS sequence"/>
</dbReference>
<protein>
    <submittedName>
        <fullName evidence="2">Uncharacterized protein</fullName>
    </submittedName>
</protein>
<dbReference type="EMBL" id="CZQA01000001">
    <property type="protein sequence ID" value="CUS34021.1"/>
    <property type="molecule type" value="Genomic_DNA"/>
</dbReference>
<dbReference type="AlphaFoldDB" id="A0A0S4L952"/>
<reference evidence="2 3" key="1">
    <citation type="submission" date="2015-10" db="EMBL/GenBank/DDBJ databases">
        <authorList>
            <person name="Gilbert D.G."/>
        </authorList>
    </citation>
    <scope>NUCLEOTIDE SEQUENCE [LARGE SCALE GENOMIC DNA]</scope>
    <source>
        <strain evidence="2">COMA1</strain>
    </source>
</reference>
<keyword evidence="1" id="KW-0812">Transmembrane</keyword>
<sequence length="140" mass="15227">MAHEDQSPTEPPLWSIGIAMLIILLAPIILYSFAPAGPIRIGDTVFSDGQQRAHLTKPIASLPPQPDETCLLDPNSPLIVLESSTGDPDGFIKAEVQGSPAPEWPFCPVHAEVRLTLHQVFQKPAVLGTVRDTLLKWFGE</sequence>
<proteinExistence type="predicted"/>
<feature type="transmembrane region" description="Helical" evidence="1">
    <location>
        <begin position="12"/>
        <end position="34"/>
    </location>
</feature>
<organism evidence="2 3">
    <name type="scientific">Candidatus Nitrospira nitrosa</name>
    <dbReference type="NCBI Taxonomy" id="1742972"/>
    <lineage>
        <taxon>Bacteria</taxon>
        <taxon>Pseudomonadati</taxon>
        <taxon>Nitrospirota</taxon>
        <taxon>Nitrospiria</taxon>
        <taxon>Nitrospirales</taxon>
        <taxon>Nitrospiraceae</taxon>
        <taxon>Nitrospira</taxon>
    </lineage>
</organism>
<dbReference type="OrthoDB" id="9799899at2"/>
<keyword evidence="1" id="KW-1133">Transmembrane helix</keyword>
<keyword evidence="1" id="KW-0472">Membrane</keyword>
<dbReference type="RefSeq" id="WP_090745772.1">
    <property type="nucleotide sequence ID" value="NZ_CZQA01000001.1"/>
</dbReference>
<name>A0A0S4L952_9BACT</name>